<accession>A0AAE1D0R2</accession>
<dbReference type="InterPro" id="IPR018247">
    <property type="entry name" value="EF_Hand_1_Ca_BS"/>
</dbReference>
<dbReference type="SMART" id="SM00054">
    <property type="entry name" value="EFh"/>
    <property type="match status" value="3"/>
</dbReference>
<dbReference type="PANTHER" id="PTHR34524:SF6">
    <property type="entry name" value="CALCYPHOSINE LIKE"/>
    <property type="match status" value="1"/>
</dbReference>
<evidence type="ECO:0000259" key="4">
    <source>
        <dbReference type="PROSITE" id="PS50222"/>
    </source>
</evidence>
<evidence type="ECO:0000256" key="3">
    <source>
        <dbReference type="ARBA" id="ARBA00022837"/>
    </source>
</evidence>
<reference evidence="5" key="1">
    <citation type="journal article" date="2023" name="G3 (Bethesda)">
        <title>A reference genome for the long-term kleptoplast-retaining sea slug Elysia crispata morphotype clarki.</title>
        <authorList>
            <person name="Eastman K.E."/>
            <person name="Pendleton A.L."/>
            <person name="Shaikh M.A."/>
            <person name="Suttiyut T."/>
            <person name="Ogas R."/>
            <person name="Tomko P."/>
            <person name="Gavelis G."/>
            <person name="Widhalm J.R."/>
            <person name="Wisecaver J.H."/>
        </authorList>
    </citation>
    <scope>NUCLEOTIDE SEQUENCE</scope>
    <source>
        <strain evidence="5">ECLA1</strain>
    </source>
</reference>
<name>A0AAE1D0R2_9GAST</name>
<feature type="domain" description="EF-hand" evidence="4">
    <location>
        <begin position="21"/>
        <end position="56"/>
    </location>
</feature>
<dbReference type="SUPFAM" id="SSF47473">
    <property type="entry name" value="EF-hand"/>
    <property type="match status" value="1"/>
</dbReference>
<dbReference type="Pfam" id="PF13499">
    <property type="entry name" value="EF-hand_7"/>
    <property type="match status" value="1"/>
</dbReference>
<dbReference type="PROSITE" id="PS50222">
    <property type="entry name" value="EF_HAND_2"/>
    <property type="match status" value="3"/>
</dbReference>
<dbReference type="GO" id="GO:0005509">
    <property type="term" value="F:calcium ion binding"/>
    <property type="evidence" value="ECO:0007669"/>
    <property type="project" value="InterPro"/>
</dbReference>
<dbReference type="EMBL" id="JAWDGP010005927">
    <property type="protein sequence ID" value="KAK3749735.1"/>
    <property type="molecule type" value="Genomic_DNA"/>
</dbReference>
<dbReference type="Pfam" id="PF13202">
    <property type="entry name" value="EF-hand_5"/>
    <property type="match status" value="1"/>
</dbReference>
<evidence type="ECO:0000313" key="6">
    <source>
        <dbReference type="Proteomes" id="UP001283361"/>
    </source>
</evidence>
<evidence type="ECO:0000313" key="5">
    <source>
        <dbReference type="EMBL" id="KAK3749735.1"/>
    </source>
</evidence>
<keyword evidence="2" id="KW-0677">Repeat</keyword>
<feature type="domain" description="EF-hand" evidence="4">
    <location>
        <begin position="94"/>
        <end position="129"/>
    </location>
</feature>
<dbReference type="InterPro" id="IPR011992">
    <property type="entry name" value="EF-hand-dom_pair"/>
</dbReference>
<dbReference type="InterPro" id="IPR002048">
    <property type="entry name" value="EF_hand_dom"/>
</dbReference>
<sequence>MEQVTDPIEKVRQACQRRGGVSIKGLGRSFRIMDDSGNKELDFEEFSKGLNDYGLVDITEEDKRAMFDGIDKSGDGKIQFDEFLKKLRPPMSEARLAVVDQAFRKFDKSGDGVVTVEDLSRVYNVRNHPKYVSKEWTEKDCFSSFINSLECSDDKEWTEKDLLLKFY</sequence>
<keyword evidence="6" id="KW-1185">Reference proteome</keyword>
<gene>
    <name evidence="5" type="ORF">RRG08_046240</name>
</gene>
<evidence type="ECO:0000256" key="2">
    <source>
        <dbReference type="ARBA" id="ARBA00022737"/>
    </source>
</evidence>
<keyword evidence="1" id="KW-0479">Metal-binding</keyword>
<comment type="caution">
    <text evidence="5">The sequence shown here is derived from an EMBL/GenBank/DDBJ whole genome shotgun (WGS) entry which is preliminary data.</text>
</comment>
<dbReference type="Proteomes" id="UP001283361">
    <property type="component" value="Unassembled WGS sequence"/>
</dbReference>
<organism evidence="5 6">
    <name type="scientific">Elysia crispata</name>
    <name type="common">lettuce slug</name>
    <dbReference type="NCBI Taxonomy" id="231223"/>
    <lineage>
        <taxon>Eukaryota</taxon>
        <taxon>Metazoa</taxon>
        <taxon>Spiralia</taxon>
        <taxon>Lophotrochozoa</taxon>
        <taxon>Mollusca</taxon>
        <taxon>Gastropoda</taxon>
        <taxon>Heterobranchia</taxon>
        <taxon>Euthyneura</taxon>
        <taxon>Panpulmonata</taxon>
        <taxon>Sacoglossa</taxon>
        <taxon>Placobranchoidea</taxon>
        <taxon>Plakobranchidae</taxon>
        <taxon>Elysia</taxon>
    </lineage>
</organism>
<dbReference type="AlphaFoldDB" id="A0AAE1D0R2"/>
<protein>
    <recommendedName>
        <fullName evidence="4">EF-hand domain-containing protein</fullName>
    </recommendedName>
</protein>
<dbReference type="InterPro" id="IPR051581">
    <property type="entry name" value="Ca-bind"/>
</dbReference>
<dbReference type="CDD" id="cd00051">
    <property type="entry name" value="EFh"/>
    <property type="match status" value="2"/>
</dbReference>
<evidence type="ECO:0000256" key="1">
    <source>
        <dbReference type="ARBA" id="ARBA00022723"/>
    </source>
</evidence>
<dbReference type="Gene3D" id="1.10.238.10">
    <property type="entry name" value="EF-hand"/>
    <property type="match status" value="2"/>
</dbReference>
<dbReference type="PANTHER" id="PTHR34524">
    <property type="entry name" value="CALCYPHOSIN"/>
    <property type="match status" value="1"/>
</dbReference>
<dbReference type="PROSITE" id="PS00018">
    <property type="entry name" value="EF_HAND_1"/>
    <property type="match status" value="3"/>
</dbReference>
<proteinExistence type="predicted"/>
<keyword evidence="3" id="KW-0106">Calcium</keyword>
<feature type="domain" description="EF-hand" evidence="4">
    <location>
        <begin position="58"/>
        <end position="93"/>
    </location>
</feature>